<dbReference type="InterPro" id="IPR004401">
    <property type="entry name" value="YbaB/EbfC"/>
</dbReference>
<accession>A0ABV9UAB7</accession>
<dbReference type="Gene3D" id="3.30.1310.10">
    <property type="entry name" value="Nucleoid-associated protein YbaB-like domain"/>
    <property type="match status" value="1"/>
</dbReference>
<sequence length="142" mass="15760">MSDYARFAAAEVEDARARAGRRMERVLAVQERLRDVVGRARSEDGAVAVECAGGQGLTGLVIDPRAMKLGSQELAETVVRLVREATADLRRQTAELMREELGELADPRALQDEVLAAQRDFEQKMEHVKEQLALARARMRSA</sequence>
<dbReference type="RefSeq" id="WP_378264238.1">
    <property type="nucleotide sequence ID" value="NZ_JBHSIT010000016.1"/>
</dbReference>
<dbReference type="SUPFAM" id="SSF82607">
    <property type="entry name" value="YbaB-like"/>
    <property type="match status" value="1"/>
</dbReference>
<organism evidence="1 2">
    <name type="scientific">Actinomadura gamaensis</name>
    <dbReference type="NCBI Taxonomy" id="1763541"/>
    <lineage>
        <taxon>Bacteria</taxon>
        <taxon>Bacillati</taxon>
        <taxon>Actinomycetota</taxon>
        <taxon>Actinomycetes</taxon>
        <taxon>Streptosporangiales</taxon>
        <taxon>Thermomonosporaceae</taxon>
        <taxon>Actinomadura</taxon>
    </lineage>
</organism>
<dbReference type="Proteomes" id="UP001595872">
    <property type="component" value="Unassembled WGS sequence"/>
</dbReference>
<reference evidence="2" key="1">
    <citation type="journal article" date="2019" name="Int. J. Syst. Evol. Microbiol.">
        <title>The Global Catalogue of Microorganisms (GCM) 10K type strain sequencing project: providing services to taxonomists for standard genome sequencing and annotation.</title>
        <authorList>
            <consortium name="The Broad Institute Genomics Platform"/>
            <consortium name="The Broad Institute Genome Sequencing Center for Infectious Disease"/>
            <person name="Wu L."/>
            <person name="Ma J."/>
        </authorList>
    </citation>
    <scope>NUCLEOTIDE SEQUENCE [LARGE SCALE GENOMIC DNA]</scope>
    <source>
        <strain evidence="2">KLKA75</strain>
    </source>
</reference>
<dbReference type="Pfam" id="PF02575">
    <property type="entry name" value="YbaB_DNA_bd"/>
    <property type="match status" value="1"/>
</dbReference>
<dbReference type="InterPro" id="IPR036894">
    <property type="entry name" value="YbaB-like_sf"/>
</dbReference>
<evidence type="ECO:0000313" key="2">
    <source>
        <dbReference type="Proteomes" id="UP001595872"/>
    </source>
</evidence>
<protein>
    <submittedName>
        <fullName evidence="1">YbaB/EbfC family nucleoid-associated protein</fullName>
    </submittedName>
</protein>
<proteinExistence type="predicted"/>
<name>A0ABV9UAB7_9ACTN</name>
<dbReference type="EMBL" id="JBHSIT010000016">
    <property type="protein sequence ID" value="MFC4913381.1"/>
    <property type="molecule type" value="Genomic_DNA"/>
</dbReference>
<comment type="caution">
    <text evidence="1">The sequence shown here is derived from an EMBL/GenBank/DDBJ whole genome shotgun (WGS) entry which is preliminary data.</text>
</comment>
<gene>
    <name evidence="1" type="ORF">ACFPCY_39205</name>
</gene>
<keyword evidence="2" id="KW-1185">Reference proteome</keyword>
<evidence type="ECO:0000313" key="1">
    <source>
        <dbReference type="EMBL" id="MFC4913381.1"/>
    </source>
</evidence>